<dbReference type="InterPro" id="IPR011010">
    <property type="entry name" value="DNA_brk_join_enz"/>
</dbReference>
<dbReference type="Gene3D" id="1.10.150.130">
    <property type="match status" value="1"/>
</dbReference>
<evidence type="ECO:0000313" key="3">
    <source>
        <dbReference type="EMBL" id="CBI03572.1"/>
    </source>
</evidence>
<dbReference type="SUPFAM" id="SSF56349">
    <property type="entry name" value="DNA breaking-rejoining enzymes"/>
    <property type="match status" value="1"/>
</dbReference>
<evidence type="ECO:0000256" key="1">
    <source>
        <dbReference type="ARBA" id="ARBA00023125"/>
    </source>
</evidence>
<dbReference type="InterPro" id="IPR044068">
    <property type="entry name" value="CB"/>
</dbReference>
<dbReference type="EMBL" id="CABP01000009">
    <property type="protein sequence ID" value="CBI03572.1"/>
    <property type="molecule type" value="Genomic_DNA"/>
</dbReference>
<comment type="caution">
    <text evidence="3">The sequence shown here is derived from an EMBL/GenBank/DDBJ whole genome shotgun (WGS) entry which is preliminary data.</text>
</comment>
<proteinExistence type="predicted"/>
<gene>
    <name evidence="3" type="ORF">CARN5_3046</name>
</gene>
<accession>E6Q8P6</accession>
<protein>
    <recommendedName>
        <fullName evidence="2">Core-binding (CB) domain-containing protein</fullName>
    </recommendedName>
</protein>
<dbReference type="InterPro" id="IPR010998">
    <property type="entry name" value="Integrase_recombinase_N"/>
</dbReference>
<organism evidence="3">
    <name type="scientific">mine drainage metagenome</name>
    <dbReference type="NCBI Taxonomy" id="410659"/>
    <lineage>
        <taxon>unclassified sequences</taxon>
        <taxon>metagenomes</taxon>
        <taxon>ecological metagenomes</taxon>
    </lineage>
</organism>
<sequence length="368" mass="41634">MHQNIRWTDEPEGTILKELFDTLPAEQQAHLLQFVKPVPRPKFSQEEIQQAAQLMYASIMQEDEAGYRQLIASQLAPGIPGDDAEDRLLIPRESPYFVGDLPPPGVAGDIALLKELKINIAHFLHLATGRDVNCWRLDAGFEPFATAFRAASRDLRRRQAGESVASPELPDIPLEKQNTALSWQGLLDYWQQDCERRPRTVQEMQTLIQSLSHFLPDKTPATVTRQDATAWLRHQRETRGNAPKTLEKKGTLMGALFSIAVKDEILSSNPFADFDYARFVQKIGVDTGEDRKPFSQEQLARIFSPEGLFSQRRQTGGGGYHARIWLPFWVYLQVPGWMNWAASPSRISKAFRCLIFAFAKGKTTKACV</sequence>
<feature type="domain" description="Core-binding (CB)" evidence="2">
    <location>
        <begin position="181"/>
        <end position="261"/>
    </location>
</feature>
<dbReference type="AlphaFoldDB" id="E6Q8P6"/>
<dbReference type="GO" id="GO:0003677">
    <property type="term" value="F:DNA binding"/>
    <property type="evidence" value="ECO:0007669"/>
    <property type="project" value="UniProtKB-KW"/>
</dbReference>
<name>E6Q8P6_9ZZZZ</name>
<reference evidence="3" key="1">
    <citation type="submission" date="2009-10" db="EMBL/GenBank/DDBJ databases">
        <title>Diversity of trophic interactions inside an arsenic-rich microbial ecosystem.</title>
        <authorList>
            <person name="Bertin P.N."/>
            <person name="Heinrich-Salmeron A."/>
            <person name="Pelletier E."/>
            <person name="Goulhen-Chollet F."/>
            <person name="Arsene-Ploetze F."/>
            <person name="Gallien S."/>
            <person name="Calteau A."/>
            <person name="Vallenet D."/>
            <person name="Casiot C."/>
            <person name="Chane-Woon-Ming B."/>
            <person name="Giloteaux L."/>
            <person name="Barakat M."/>
            <person name="Bonnefoy V."/>
            <person name="Bruneel O."/>
            <person name="Chandler M."/>
            <person name="Cleiss J."/>
            <person name="Duran R."/>
            <person name="Elbaz-Poulichet F."/>
            <person name="Fonknechten N."/>
            <person name="Lauga B."/>
            <person name="Mornico D."/>
            <person name="Ortet P."/>
            <person name="Schaeffer C."/>
            <person name="Siguier P."/>
            <person name="Alexander Thil Smith A."/>
            <person name="Van Dorsselaer A."/>
            <person name="Weissenbach J."/>
            <person name="Medigue C."/>
            <person name="Le Paslier D."/>
        </authorList>
    </citation>
    <scope>NUCLEOTIDE SEQUENCE</scope>
</reference>
<evidence type="ECO:0000259" key="2">
    <source>
        <dbReference type="PROSITE" id="PS51900"/>
    </source>
</evidence>
<keyword evidence="1" id="KW-0238">DNA-binding</keyword>
<dbReference type="PROSITE" id="PS51900">
    <property type="entry name" value="CB"/>
    <property type="match status" value="1"/>
</dbReference>